<protein>
    <submittedName>
        <fullName evidence="1">Uncharacterized protein</fullName>
    </submittedName>
</protein>
<dbReference type="STRING" id="29170.A0A368F8A0"/>
<dbReference type="OrthoDB" id="10249562at2759"/>
<gene>
    <name evidence="1" type="ORF">ANCCAN_25955</name>
</gene>
<keyword evidence="2" id="KW-1185">Reference proteome</keyword>
<accession>A0A368F8A0</accession>
<dbReference type="AlphaFoldDB" id="A0A368F8A0"/>
<dbReference type="Proteomes" id="UP000252519">
    <property type="component" value="Unassembled WGS sequence"/>
</dbReference>
<organism evidence="1 2">
    <name type="scientific">Ancylostoma caninum</name>
    <name type="common">Dog hookworm</name>
    <dbReference type="NCBI Taxonomy" id="29170"/>
    <lineage>
        <taxon>Eukaryota</taxon>
        <taxon>Metazoa</taxon>
        <taxon>Ecdysozoa</taxon>
        <taxon>Nematoda</taxon>
        <taxon>Chromadorea</taxon>
        <taxon>Rhabditida</taxon>
        <taxon>Rhabditina</taxon>
        <taxon>Rhabditomorpha</taxon>
        <taxon>Strongyloidea</taxon>
        <taxon>Ancylostomatidae</taxon>
        <taxon>Ancylostomatinae</taxon>
        <taxon>Ancylostoma</taxon>
    </lineage>
</organism>
<name>A0A368F8A0_ANCCA</name>
<sequence length="167" mass="18687">MNLIKHEKKFGGGEDDVAQVPLRLSKAIIYGGSVIVPDVNSSEHIYTHLEISEAVLPNCQPSMLLFDLFVFMSLWTPINKSIVLGVKQGCFGYFMGDRQDRVNRLLFPGEPAPEADVPTLSEAGRDWSEKSPVYDRLYLSPEETVFLSIEMKVLEVSENDRVLTPGL</sequence>
<dbReference type="EMBL" id="JOJR01002767">
    <property type="protein sequence ID" value="RCN28302.1"/>
    <property type="molecule type" value="Genomic_DNA"/>
</dbReference>
<evidence type="ECO:0000313" key="1">
    <source>
        <dbReference type="EMBL" id="RCN28302.1"/>
    </source>
</evidence>
<comment type="caution">
    <text evidence="1">The sequence shown here is derived from an EMBL/GenBank/DDBJ whole genome shotgun (WGS) entry which is preliminary data.</text>
</comment>
<evidence type="ECO:0000313" key="2">
    <source>
        <dbReference type="Proteomes" id="UP000252519"/>
    </source>
</evidence>
<reference evidence="1 2" key="1">
    <citation type="submission" date="2014-10" db="EMBL/GenBank/DDBJ databases">
        <title>Draft genome of the hookworm Ancylostoma caninum.</title>
        <authorList>
            <person name="Mitreva M."/>
        </authorList>
    </citation>
    <scope>NUCLEOTIDE SEQUENCE [LARGE SCALE GENOMIC DNA]</scope>
    <source>
        <strain evidence="1 2">Baltimore</strain>
    </source>
</reference>
<proteinExistence type="predicted"/>